<organism evidence="5 6">
    <name type="scientific">Deinococcus koreensis</name>
    <dbReference type="NCBI Taxonomy" id="2054903"/>
    <lineage>
        <taxon>Bacteria</taxon>
        <taxon>Thermotogati</taxon>
        <taxon>Deinococcota</taxon>
        <taxon>Deinococci</taxon>
        <taxon>Deinococcales</taxon>
        <taxon>Deinococcaceae</taxon>
        <taxon>Deinococcus</taxon>
    </lineage>
</organism>
<protein>
    <recommendedName>
        <fullName evidence="4">Glycosyltransferase 2-like domain-containing protein</fullName>
    </recommendedName>
</protein>
<keyword evidence="2" id="KW-0328">Glycosyltransferase</keyword>
<dbReference type="Proteomes" id="UP000236379">
    <property type="component" value="Unassembled WGS sequence"/>
</dbReference>
<dbReference type="PANTHER" id="PTHR43685:SF5">
    <property type="entry name" value="GLYCOSYLTRANSFERASE EPSE-RELATED"/>
    <property type="match status" value="1"/>
</dbReference>
<sequence length="278" mass="31525">MNDPRPGIKVSVVTTVYNGERFFDQSPPSILAQSLTDFEWIILDDGSSDATPRLLAELAARDPRVRVLSPGRLGRAQALNRAVGEARGEYIAIQDFDDVSYPERLLQQSRFLEAHPRVGVVGAHYVLIDENRAERYVRQPPTDHAGLRRAMARSIPFAHTMVMFRRAAWLQAGGYPVQDDIEDLALWIGMARGGWELANLPEVLGEHYVYAASYWHRNFSYMKRQRSLARVQVQAIRQLRLPASSYVYPLGRLVYGYLPTGAKRTVRRLLGRSSEQDT</sequence>
<evidence type="ECO:0000256" key="2">
    <source>
        <dbReference type="ARBA" id="ARBA00022676"/>
    </source>
</evidence>
<evidence type="ECO:0000313" key="6">
    <source>
        <dbReference type="Proteomes" id="UP000236379"/>
    </source>
</evidence>
<evidence type="ECO:0000259" key="4">
    <source>
        <dbReference type="Pfam" id="PF00535"/>
    </source>
</evidence>
<dbReference type="InterPro" id="IPR050834">
    <property type="entry name" value="Glycosyltransf_2"/>
</dbReference>
<feature type="domain" description="Glycosyltransferase 2-like" evidence="4">
    <location>
        <begin position="11"/>
        <end position="167"/>
    </location>
</feature>
<dbReference type="Pfam" id="PF00535">
    <property type="entry name" value="Glycos_transf_2"/>
    <property type="match status" value="1"/>
</dbReference>
<evidence type="ECO:0000256" key="1">
    <source>
        <dbReference type="ARBA" id="ARBA00006739"/>
    </source>
</evidence>
<dbReference type="Gene3D" id="3.90.550.10">
    <property type="entry name" value="Spore Coat Polysaccharide Biosynthesis Protein SpsA, Chain A"/>
    <property type="match status" value="1"/>
</dbReference>
<comment type="caution">
    <text evidence="5">The sequence shown here is derived from an EMBL/GenBank/DDBJ whole genome shotgun (WGS) entry which is preliminary data.</text>
</comment>
<gene>
    <name evidence="5" type="ORF">CVO96_11200</name>
</gene>
<keyword evidence="6" id="KW-1185">Reference proteome</keyword>
<evidence type="ECO:0000256" key="3">
    <source>
        <dbReference type="ARBA" id="ARBA00022679"/>
    </source>
</evidence>
<name>A0A2K3UZB9_9DEIO</name>
<comment type="similarity">
    <text evidence="1">Belongs to the glycosyltransferase 2 family.</text>
</comment>
<proteinExistence type="inferred from homology"/>
<dbReference type="AlphaFoldDB" id="A0A2K3UZB9"/>
<reference evidence="5 6" key="1">
    <citation type="submission" date="2018-01" db="EMBL/GenBank/DDBJ databases">
        <title>Deinococcus koreensis sp. nov., a radiation-resistant bacterium isolated from river water.</title>
        <authorList>
            <person name="Choi A."/>
        </authorList>
    </citation>
    <scope>NUCLEOTIDE SEQUENCE [LARGE SCALE GENOMIC DNA]</scope>
    <source>
        <strain evidence="5 6">SJW1-2</strain>
    </source>
</reference>
<keyword evidence="3" id="KW-0808">Transferase</keyword>
<dbReference type="EMBL" id="PPPD01000001">
    <property type="protein sequence ID" value="PNY81865.1"/>
    <property type="molecule type" value="Genomic_DNA"/>
</dbReference>
<evidence type="ECO:0000313" key="5">
    <source>
        <dbReference type="EMBL" id="PNY81865.1"/>
    </source>
</evidence>
<dbReference type="PANTHER" id="PTHR43685">
    <property type="entry name" value="GLYCOSYLTRANSFERASE"/>
    <property type="match status" value="1"/>
</dbReference>
<dbReference type="RefSeq" id="WP_103312306.1">
    <property type="nucleotide sequence ID" value="NZ_PPPD01000001.1"/>
</dbReference>
<dbReference type="InterPro" id="IPR001173">
    <property type="entry name" value="Glyco_trans_2-like"/>
</dbReference>
<dbReference type="SUPFAM" id="SSF53448">
    <property type="entry name" value="Nucleotide-diphospho-sugar transferases"/>
    <property type="match status" value="1"/>
</dbReference>
<dbReference type="GO" id="GO:0016757">
    <property type="term" value="F:glycosyltransferase activity"/>
    <property type="evidence" value="ECO:0007669"/>
    <property type="project" value="UniProtKB-KW"/>
</dbReference>
<dbReference type="OrthoDB" id="9766299at2"/>
<accession>A0A2K3UZB9</accession>
<dbReference type="InterPro" id="IPR029044">
    <property type="entry name" value="Nucleotide-diphossugar_trans"/>
</dbReference>